<dbReference type="Gene3D" id="3.40.50.300">
    <property type="entry name" value="P-loop containing nucleotide triphosphate hydrolases"/>
    <property type="match status" value="2"/>
</dbReference>
<evidence type="ECO:0000256" key="5">
    <source>
        <dbReference type="ARBA" id="ARBA00022741"/>
    </source>
</evidence>
<dbReference type="GO" id="GO:0016887">
    <property type="term" value="F:ATP hydrolysis activity"/>
    <property type="evidence" value="ECO:0007669"/>
    <property type="project" value="InterPro"/>
</dbReference>
<dbReference type="OrthoDB" id="39350at2"/>
<evidence type="ECO:0000313" key="10">
    <source>
        <dbReference type="EMBL" id="RZT68385.1"/>
    </source>
</evidence>
<evidence type="ECO:0000259" key="9">
    <source>
        <dbReference type="PROSITE" id="PS50893"/>
    </source>
</evidence>
<dbReference type="RefSeq" id="WP_130452382.1">
    <property type="nucleotide sequence ID" value="NZ_QYAG01000004.1"/>
</dbReference>
<protein>
    <submittedName>
        <fullName evidence="10">Ribose transport system ATP-binding protein/rhamnose transport system ATP-binding protein</fullName>
    </submittedName>
</protein>
<keyword evidence="8" id="KW-0472">Membrane</keyword>
<keyword evidence="3" id="KW-0762">Sugar transport</keyword>
<evidence type="ECO:0000256" key="8">
    <source>
        <dbReference type="ARBA" id="ARBA00023136"/>
    </source>
</evidence>
<dbReference type="PROSITE" id="PS00211">
    <property type="entry name" value="ABC_TRANSPORTER_1"/>
    <property type="match status" value="1"/>
</dbReference>
<dbReference type="AlphaFoldDB" id="A0A4Q7U3X5"/>
<evidence type="ECO:0000313" key="11">
    <source>
        <dbReference type="Proteomes" id="UP000291832"/>
    </source>
</evidence>
<dbReference type="InterPro" id="IPR003439">
    <property type="entry name" value="ABC_transporter-like_ATP-bd"/>
</dbReference>
<dbReference type="Pfam" id="PF00005">
    <property type="entry name" value="ABC_tran"/>
    <property type="match status" value="2"/>
</dbReference>
<dbReference type="EMBL" id="SHKI01000002">
    <property type="protein sequence ID" value="RZT68385.1"/>
    <property type="molecule type" value="Genomic_DNA"/>
</dbReference>
<dbReference type="InterPro" id="IPR027417">
    <property type="entry name" value="P-loop_NTPase"/>
</dbReference>
<dbReference type="CDD" id="cd03215">
    <property type="entry name" value="ABC_Carb_Monos_II"/>
    <property type="match status" value="1"/>
</dbReference>
<sequence length="500" mass="53085">MSSKLFELEGLCKSYGSVRALRWDADSAIRLEAGDVLGLAGENGAGKSTLLGAISGSLKLDSGHMRFDGAAFAPTGPFDALNQGVALIPQETLLSPTLTIAENVLLGREGEYTVAGAIFPGRRDRLAREALHAIGVDYPLHSVVSGLPIEHRKMIELARALAANPKVLLVDETSNVLSRDGAIVLFDEIRRFAAAGGAVIFVTHRLDEIIEHCNKIAILKDGAFVTETMVSDTDEAEISRSMVGRDLGVLAVREADPDRGDRGLPVLDVVELTADGCSPMSFSVCPGEVLGIGGLVGCGADKVIRALAGADRASYEAISVSGAPVRGDTVRARIASGLAYVPKDRDEEGLLLFSSVHENIVLGSLDRYSAAGTIAPQAGIASVRGLIDRLNIKTPAASTQVRNLSGGNRQKVLLARWLQRDVPVLLLNNPTRGVDVGAKGEIYDLLDQARAEGKAVVVVSDELPELRRLADRVLIMRTGQVTADYTAPVPEEHDLIRAMI</sequence>
<comment type="caution">
    <text evidence="10">The sequence shown here is derived from an EMBL/GenBank/DDBJ whole genome shotgun (WGS) entry which is preliminary data.</text>
</comment>
<reference evidence="10 11" key="1">
    <citation type="journal article" date="2015" name="Stand. Genomic Sci.">
        <title>Genomic Encyclopedia of Bacterial and Archaeal Type Strains, Phase III: the genomes of soil and plant-associated and newly described type strains.</title>
        <authorList>
            <person name="Whitman W.B."/>
            <person name="Woyke T."/>
            <person name="Klenk H.P."/>
            <person name="Zhou Y."/>
            <person name="Lilburn T.G."/>
            <person name="Beck B.J."/>
            <person name="De Vos P."/>
            <person name="Vandamme P."/>
            <person name="Eisen J.A."/>
            <person name="Garrity G."/>
            <person name="Hugenholtz P."/>
            <person name="Kyrpides N.C."/>
        </authorList>
    </citation>
    <scope>NUCLEOTIDE SEQUENCE [LARGE SCALE GENOMIC DNA]</scope>
    <source>
        <strain evidence="10 11">RF6</strain>
    </source>
</reference>
<evidence type="ECO:0000256" key="6">
    <source>
        <dbReference type="ARBA" id="ARBA00022840"/>
    </source>
</evidence>
<dbReference type="InterPro" id="IPR003593">
    <property type="entry name" value="AAA+_ATPase"/>
</dbReference>
<keyword evidence="11" id="KW-1185">Reference proteome</keyword>
<dbReference type="PANTHER" id="PTHR43790:SF3">
    <property type="entry name" value="D-ALLOSE IMPORT ATP-BINDING PROTEIN ALSA-RELATED"/>
    <property type="match status" value="1"/>
</dbReference>
<dbReference type="InterPro" id="IPR017871">
    <property type="entry name" value="ABC_transporter-like_CS"/>
</dbReference>
<proteinExistence type="predicted"/>
<organism evidence="10 11">
    <name type="scientific">Leucobacter luti</name>
    <dbReference type="NCBI Taxonomy" id="340320"/>
    <lineage>
        <taxon>Bacteria</taxon>
        <taxon>Bacillati</taxon>
        <taxon>Actinomycetota</taxon>
        <taxon>Actinomycetes</taxon>
        <taxon>Micrococcales</taxon>
        <taxon>Microbacteriaceae</taxon>
        <taxon>Leucobacter</taxon>
    </lineage>
</organism>
<evidence type="ECO:0000256" key="7">
    <source>
        <dbReference type="ARBA" id="ARBA00022967"/>
    </source>
</evidence>
<accession>A0A4Q7U3X5</accession>
<dbReference type="CDD" id="cd03216">
    <property type="entry name" value="ABC_Carb_Monos_I"/>
    <property type="match status" value="1"/>
</dbReference>
<dbReference type="PANTHER" id="PTHR43790">
    <property type="entry name" value="CARBOHYDRATE TRANSPORT ATP-BINDING PROTEIN MG119-RELATED"/>
    <property type="match status" value="1"/>
</dbReference>
<keyword evidence="2" id="KW-1003">Cell membrane</keyword>
<dbReference type="GO" id="GO:0005524">
    <property type="term" value="F:ATP binding"/>
    <property type="evidence" value="ECO:0007669"/>
    <property type="project" value="UniProtKB-KW"/>
</dbReference>
<dbReference type="PROSITE" id="PS50893">
    <property type="entry name" value="ABC_TRANSPORTER_2"/>
    <property type="match status" value="2"/>
</dbReference>
<feature type="domain" description="ABC transporter" evidence="9">
    <location>
        <begin position="252"/>
        <end position="499"/>
    </location>
</feature>
<feature type="domain" description="ABC transporter" evidence="9">
    <location>
        <begin position="6"/>
        <end position="246"/>
    </location>
</feature>
<evidence type="ECO:0000256" key="2">
    <source>
        <dbReference type="ARBA" id="ARBA00022475"/>
    </source>
</evidence>
<keyword evidence="6 10" id="KW-0067">ATP-binding</keyword>
<keyword evidence="5" id="KW-0547">Nucleotide-binding</keyword>
<dbReference type="SUPFAM" id="SSF52540">
    <property type="entry name" value="P-loop containing nucleoside triphosphate hydrolases"/>
    <property type="match status" value="2"/>
</dbReference>
<keyword evidence="7" id="KW-1278">Translocase</keyword>
<keyword evidence="4" id="KW-0677">Repeat</keyword>
<dbReference type="SMART" id="SM00382">
    <property type="entry name" value="AAA"/>
    <property type="match status" value="2"/>
</dbReference>
<evidence type="ECO:0000256" key="1">
    <source>
        <dbReference type="ARBA" id="ARBA00022448"/>
    </source>
</evidence>
<keyword evidence="1" id="KW-0813">Transport</keyword>
<name>A0A4Q7U3X5_9MICO</name>
<dbReference type="Proteomes" id="UP000291832">
    <property type="component" value="Unassembled WGS sequence"/>
</dbReference>
<gene>
    <name evidence="10" type="ORF">EV139_0108</name>
</gene>
<evidence type="ECO:0000256" key="4">
    <source>
        <dbReference type="ARBA" id="ARBA00022737"/>
    </source>
</evidence>
<dbReference type="InterPro" id="IPR050107">
    <property type="entry name" value="ABC_carbohydrate_import_ATPase"/>
</dbReference>
<evidence type="ECO:0000256" key="3">
    <source>
        <dbReference type="ARBA" id="ARBA00022597"/>
    </source>
</evidence>